<proteinExistence type="predicted"/>
<evidence type="ECO:0008006" key="2">
    <source>
        <dbReference type="Google" id="ProtNLM"/>
    </source>
</evidence>
<accession>A0A381WBA3</accession>
<dbReference type="NCBIfam" id="NF033625">
    <property type="entry name" value="HpxZ"/>
    <property type="match status" value="1"/>
</dbReference>
<dbReference type="AlphaFoldDB" id="A0A381WBA3"/>
<dbReference type="SUPFAM" id="SSF54427">
    <property type="entry name" value="NTF2-like"/>
    <property type="match status" value="1"/>
</dbReference>
<gene>
    <name evidence="1" type="ORF">METZ01_LOCUS102081</name>
</gene>
<protein>
    <recommendedName>
        <fullName evidence="2">DUF4440 domain-containing protein</fullName>
    </recommendedName>
</protein>
<reference evidence="1" key="1">
    <citation type="submission" date="2018-05" db="EMBL/GenBank/DDBJ databases">
        <authorList>
            <person name="Lanie J.A."/>
            <person name="Ng W.-L."/>
            <person name="Kazmierczak K.M."/>
            <person name="Andrzejewski T.M."/>
            <person name="Davidsen T.M."/>
            <person name="Wayne K.J."/>
            <person name="Tettelin H."/>
            <person name="Glass J.I."/>
            <person name="Rusch D."/>
            <person name="Podicherti R."/>
            <person name="Tsui H.-C.T."/>
            <person name="Winkler M.E."/>
        </authorList>
    </citation>
    <scope>NUCLEOTIDE SEQUENCE</scope>
</reference>
<evidence type="ECO:0000313" key="1">
    <source>
        <dbReference type="EMBL" id="SVA49227.1"/>
    </source>
</evidence>
<dbReference type="Pfam" id="PF11533">
    <property type="entry name" value="AtzH-like"/>
    <property type="match status" value="1"/>
</dbReference>
<dbReference type="InterPro" id="IPR032710">
    <property type="entry name" value="NTF2-like_dom_sf"/>
</dbReference>
<dbReference type="Gene3D" id="3.10.450.50">
    <property type="match status" value="1"/>
</dbReference>
<organism evidence="1">
    <name type="scientific">marine metagenome</name>
    <dbReference type="NCBI Taxonomy" id="408172"/>
    <lineage>
        <taxon>unclassified sequences</taxon>
        <taxon>metagenomes</taxon>
        <taxon>ecological metagenomes</taxon>
    </lineage>
</organism>
<sequence>MDVNIPEIVEEVTAAFMSYEKAITENDVEMINHLFWNDAKTLRYGPNGTLISHEALSAFRRNRVTDGVRRVLKNTSIVTFGRDYAVANTEADDENIPGTVRQSQTWARTDEGWKIVSAHVSYLRDS</sequence>
<name>A0A381WBA3_9ZZZZ</name>
<dbReference type="EMBL" id="UINC01011123">
    <property type="protein sequence ID" value="SVA49227.1"/>
    <property type="molecule type" value="Genomic_DNA"/>
</dbReference>
<dbReference type="InterPro" id="IPR024507">
    <property type="entry name" value="AtzH-like"/>
</dbReference>